<dbReference type="Proteomes" id="UP000821845">
    <property type="component" value="Chromosome 7"/>
</dbReference>
<proteinExistence type="predicted"/>
<name>A0ACB7RX23_HYAAI</name>
<comment type="caution">
    <text evidence="1">The sequence shown here is derived from an EMBL/GenBank/DDBJ whole genome shotgun (WGS) entry which is preliminary data.</text>
</comment>
<keyword evidence="2" id="KW-1185">Reference proteome</keyword>
<accession>A0ACB7RX23</accession>
<gene>
    <name evidence="1" type="ORF">HPB50_005624</name>
</gene>
<evidence type="ECO:0000313" key="1">
    <source>
        <dbReference type="EMBL" id="KAH6925447.1"/>
    </source>
</evidence>
<dbReference type="EMBL" id="CM023487">
    <property type="protein sequence ID" value="KAH6925447.1"/>
    <property type="molecule type" value="Genomic_DNA"/>
</dbReference>
<protein>
    <submittedName>
        <fullName evidence="1">Uncharacterized protein</fullName>
    </submittedName>
</protein>
<reference evidence="1" key="1">
    <citation type="submission" date="2020-05" db="EMBL/GenBank/DDBJ databases">
        <title>Large-scale comparative analyses of tick genomes elucidate their genetic diversity and vector capacities.</title>
        <authorList>
            <person name="Jia N."/>
            <person name="Wang J."/>
            <person name="Shi W."/>
            <person name="Du L."/>
            <person name="Sun Y."/>
            <person name="Zhan W."/>
            <person name="Jiang J."/>
            <person name="Wang Q."/>
            <person name="Zhang B."/>
            <person name="Ji P."/>
            <person name="Sakyi L.B."/>
            <person name="Cui X."/>
            <person name="Yuan T."/>
            <person name="Jiang B."/>
            <person name="Yang W."/>
            <person name="Lam T.T.-Y."/>
            <person name="Chang Q."/>
            <person name="Ding S."/>
            <person name="Wang X."/>
            <person name="Zhu J."/>
            <person name="Ruan X."/>
            <person name="Zhao L."/>
            <person name="Wei J."/>
            <person name="Que T."/>
            <person name="Du C."/>
            <person name="Cheng J."/>
            <person name="Dai P."/>
            <person name="Han X."/>
            <person name="Huang E."/>
            <person name="Gao Y."/>
            <person name="Liu J."/>
            <person name="Shao H."/>
            <person name="Ye R."/>
            <person name="Li L."/>
            <person name="Wei W."/>
            <person name="Wang X."/>
            <person name="Wang C."/>
            <person name="Yang T."/>
            <person name="Huo Q."/>
            <person name="Li W."/>
            <person name="Guo W."/>
            <person name="Chen H."/>
            <person name="Zhou L."/>
            <person name="Ni X."/>
            <person name="Tian J."/>
            <person name="Zhou Y."/>
            <person name="Sheng Y."/>
            <person name="Liu T."/>
            <person name="Pan Y."/>
            <person name="Xia L."/>
            <person name="Li J."/>
            <person name="Zhao F."/>
            <person name="Cao W."/>
        </authorList>
    </citation>
    <scope>NUCLEOTIDE SEQUENCE</scope>
    <source>
        <strain evidence="1">Hyas-2018</strain>
    </source>
</reference>
<evidence type="ECO:0000313" key="2">
    <source>
        <dbReference type="Proteomes" id="UP000821845"/>
    </source>
</evidence>
<organism evidence="1 2">
    <name type="scientific">Hyalomma asiaticum</name>
    <name type="common">Tick</name>
    <dbReference type="NCBI Taxonomy" id="266040"/>
    <lineage>
        <taxon>Eukaryota</taxon>
        <taxon>Metazoa</taxon>
        <taxon>Ecdysozoa</taxon>
        <taxon>Arthropoda</taxon>
        <taxon>Chelicerata</taxon>
        <taxon>Arachnida</taxon>
        <taxon>Acari</taxon>
        <taxon>Parasitiformes</taxon>
        <taxon>Ixodida</taxon>
        <taxon>Ixodoidea</taxon>
        <taxon>Ixodidae</taxon>
        <taxon>Hyalomminae</taxon>
        <taxon>Hyalomma</taxon>
    </lineage>
</organism>
<sequence length="687" mass="76730">MNVDQAVAPNHAIPGINAEVADGLPGTCTRSDDQVPGINHETQRIASEAQALTFAASVLHQLLETHRCIVAVEVNDAVAKTDSLLRTLAAAPSVRRLTIAKAPSNGPISDTEAWLAASFQLTGRRKLLCRKESSPLGAALNALDILLQRTAYKLQTLDLAALDVTDHGLRRRIVTALQRSNTIAELSVPYSVVTCARTTSSKQETPFATYLAREDATLRKLTIKHHHSCTVSRPRLSSLIKALSNMSTLEELNLEVHVSMRERERFAKVLVDSHSLRSFSLLYAQCCQEPPREVSERPVNSFRAQGPWIWAVRQARSLRKLTMDMSWCSSVECAVLIHTVAHHNFINDTTMLNVPTSSGLGIICVALLQVEPPRKVFISTYNIVPYVLRTMVHFPTVTNVAFCESPFWTRAELANAVRELTACDHITSLCVRVHYFYEYLYDSIEYCVGSMSSLRDLEVCLLASSLDVDDYLRLEWEGAIVEAASANHNLAKLTLKTGPLTDEHYRRLADGVLDNQRLRELSVTVLCERFCDVFLGHLLPGLRHNYNIVRLHLEQRPGGELSERMAIAHNIVRRNGSIERRAVMFVMGDRDPYCGRVVELAAERPDFVKVVAREADVSVAEAASMVASALNLLRGVKMEDFMILTGVVKQMVSFDSSDDRTNLSHLNYDCWRHISQYLKPTDVLTDF</sequence>